<name>A0A395HLB7_ASPHC</name>
<feature type="non-terminal residue" evidence="4">
    <location>
        <position position="1"/>
    </location>
</feature>
<feature type="domain" description="Scytalone dehydratase-like" evidence="3">
    <location>
        <begin position="1"/>
        <end position="139"/>
    </location>
</feature>
<dbReference type="VEuPathDB" id="FungiDB:BO97DRAFT_310613"/>
<evidence type="ECO:0000256" key="1">
    <source>
        <dbReference type="ARBA" id="ARBA00008584"/>
    </source>
</evidence>
<keyword evidence="5" id="KW-1185">Reference proteome</keyword>
<comment type="similarity">
    <text evidence="1">Belongs to the scytalone dehydratase family.</text>
</comment>
<organism evidence="4 5">
    <name type="scientific">Aspergillus homomorphus (strain CBS 101889)</name>
    <dbReference type="NCBI Taxonomy" id="1450537"/>
    <lineage>
        <taxon>Eukaryota</taxon>
        <taxon>Fungi</taxon>
        <taxon>Dikarya</taxon>
        <taxon>Ascomycota</taxon>
        <taxon>Pezizomycotina</taxon>
        <taxon>Eurotiomycetes</taxon>
        <taxon>Eurotiomycetidae</taxon>
        <taxon>Eurotiales</taxon>
        <taxon>Aspergillaceae</taxon>
        <taxon>Aspergillus</taxon>
        <taxon>Aspergillus subgen. Circumdati</taxon>
    </lineage>
</organism>
<dbReference type="SUPFAM" id="SSF54427">
    <property type="entry name" value="NTF2-like"/>
    <property type="match status" value="1"/>
</dbReference>
<dbReference type="GO" id="GO:0016829">
    <property type="term" value="F:lyase activity"/>
    <property type="evidence" value="ECO:0007669"/>
    <property type="project" value="UniProtKB-KW"/>
</dbReference>
<dbReference type="AlphaFoldDB" id="A0A395HLB7"/>
<dbReference type="InterPro" id="IPR049884">
    <property type="entry name" value="Scytalone_dh"/>
</dbReference>
<evidence type="ECO:0000256" key="2">
    <source>
        <dbReference type="ARBA" id="ARBA00023239"/>
    </source>
</evidence>
<protein>
    <submittedName>
        <fullName evidence="4">NTF2-like protein</fullName>
    </submittedName>
</protein>
<reference evidence="4 5" key="1">
    <citation type="submission" date="2018-02" db="EMBL/GenBank/DDBJ databases">
        <title>The genomes of Aspergillus section Nigri reveals drivers in fungal speciation.</title>
        <authorList>
            <consortium name="DOE Joint Genome Institute"/>
            <person name="Vesth T.C."/>
            <person name="Nybo J."/>
            <person name="Theobald S."/>
            <person name="Brandl J."/>
            <person name="Frisvad J.C."/>
            <person name="Nielsen K.F."/>
            <person name="Lyhne E.K."/>
            <person name="Kogle M.E."/>
            <person name="Kuo A."/>
            <person name="Riley R."/>
            <person name="Clum A."/>
            <person name="Nolan M."/>
            <person name="Lipzen A."/>
            <person name="Salamov A."/>
            <person name="Henrissat B."/>
            <person name="Wiebenga A."/>
            <person name="De vries R.P."/>
            <person name="Grigoriev I.V."/>
            <person name="Mortensen U.H."/>
            <person name="Andersen M.R."/>
            <person name="Baker S.E."/>
        </authorList>
    </citation>
    <scope>NUCLEOTIDE SEQUENCE [LARGE SCALE GENOMIC DNA]</scope>
    <source>
        <strain evidence="4 5">CBS 101889</strain>
    </source>
</reference>
<dbReference type="RefSeq" id="XP_025547387.1">
    <property type="nucleotide sequence ID" value="XM_025691217.1"/>
</dbReference>
<proteinExistence type="inferred from homology"/>
<dbReference type="Pfam" id="PF02982">
    <property type="entry name" value="Scytalone_dh"/>
    <property type="match status" value="1"/>
</dbReference>
<evidence type="ECO:0000313" key="5">
    <source>
        <dbReference type="Proteomes" id="UP000248961"/>
    </source>
</evidence>
<dbReference type="EMBL" id="KZ824317">
    <property type="protein sequence ID" value="RAL08233.1"/>
    <property type="molecule type" value="Genomic_DNA"/>
</dbReference>
<dbReference type="STRING" id="1450537.A0A395HLB7"/>
<sequence length="140" mass="15760">LEFRDYITITQLARTWADAYDQKDPSCLRAILAPTVHIDYGRVSATIPTRIADSESFIAEILSPEHLGRETLLTQHFLGQPYVKSVSAEEIVVEWQQNAGHGRWDEDAANSRGESTARSYIEQRYVKGEGPWKLAGLKPS</sequence>
<dbReference type="OrthoDB" id="5281072at2759"/>
<gene>
    <name evidence="4" type="ORF">BO97DRAFT_310613</name>
</gene>
<dbReference type="GeneID" id="37195506"/>
<dbReference type="Gene3D" id="3.10.450.50">
    <property type="match status" value="1"/>
</dbReference>
<evidence type="ECO:0000259" key="3">
    <source>
        <dbReference type="Pfam" id="PF02982"/>
    </source>
</evidence>
<dbReference type="InterPro" id="IPR032710">
    <property type="entry name" value="NTF2-like_dom_sf"/>
</dbReference>
<dbReference type="Proteomes" id="UP000248961">
    <property type="component" value="Unassembled WGS sequence"/>
</dbReference>
<evidence type="ECO:0000313" key="4">
    <source>
        <dbReference type="EMBL" id="RAL08233.1"/>
    </source>
</evidence>
<feature type="non-terminal residue" evidence="4">
    <location>
        <position position="140"/>
    </location>
</feature>
<accession>A0A395HLB7</accession>
<keyword evidence="2" id="KW-0456">Lyase</keyword>